<dbReference type="Pfam" id="PF00072">
    <property type="entry name" value="Response_reg"/>
    <property type="match status" value="1"/>
</dbReference>
<feature type="modified residue" description="4-aspartylphosphate" evidence="1">
    <location>
        <position position="54"/>
    </location>
</feature>
<dbReference type="Gene3D" id="3.40.50.2300">
    <property type="match status" value="1"/>
</dbReference>
<accession>A0A1F2WR47</accession>
<evidence type="ECO:0000313" key="3">
    <source>
        <dbReference type="EMBL" id="OFW59352.1"/>
    </source>
</evidence>
<dbReference type="SUPFAM" id="SSF52172">
    <property type="entry name" value="CheY-like"/>
    <property type="match status" value="1"/>
</dbReference>
<dbReference type="CDD" id="cd17542">
    <property type="entry name" value="REC_CheY"/>
    <property type="match status" value="1"/>
</dbReference>
<evidence type="ECO:0000256" key="1">
    <source>
        <dbReference type="PROSITE-ProRule" id="PRU00169"/>
    </source>
</evidence>
<keyword evidence="1" id="KW-0597">Phosphoprotein</keyword>
<dbReference type="EMBL" id="MELK01000016">
    <property type="protein sequence ID" value="OFW59352.1"/>
    <property type="molecule type" value="Genomic_DNA"/>
</dbReference>
<gene>
    <name evidence="3" type="ORF">A2Y75_10960</name>
</gene>
<reference evidence="3 4" key="1">
    <citation type="journal article" date="2016" name="Nat. Commun.">
        <title>Thousands of microbial genomes shed light on interconnected biogeochemical processes in an aquifer system.</title>
        <authorList>
            <person name="Anantharaman K."/>
            <person name="Brown C.T."/>
            <person name="Hug L.A."/>
            <person name="Sharon I."/>
            <person name="Castelle C.J."/>
            <person name="Probst A.J."/>
            <person name="Thomas B.C."/>
            <person name="Singh A."/>
            <person name="Wilkins M.J."/>
            <person name="Karaoz U."/>
            <person name="Brodie E.L."/>
            <person name="Williams K.H."/>
            <person name="Hubbard S.S."/>
            <person name="Banfield J.F."/>
        </authorList>
    </citation>
    <scope>NUCLEOTIDE SEQUENCE [LARGE SCALE GENOMIC DNA]</scope>
</reference>
<proteinExistence type="predicted"/>
<feature type="domain" description="Response regulatory" evidence="2">
    <location>
        <begin position="4"/>
        <end position="119"/>
    </location>
</feature>
<comment type="caution">
    <text evidence="3">The sequence shown here is derived from an EMBL/GenBank/DDBJ whole genome shotgun (WGS) entry which is preliminary data.</text>
</comment>
<evidence type="ECO:0000313" key="4">
    <source>
        <dbReference type="Proteomes" id="UP000177876"/>
    </source>
</evidence>
<evidence type="ECO:0000259" key="2">
    <source>
        <dbReference type="PROSITE" id="PS50110"/>
    </source>
</evidence>
<organism evidence="3 4">
    <name type="scientific">Candidatus Solincola sediminis</name>
    <dbReference type="NCBI Taxonomy" id="1797199"/>
    <lineage>
        <taxon>Bacteria</taxon>
        <taxon>Bacillati</taxon>
        <taxon>Actinomycetota</taxon>
        <taxon>Candidatus Geothermincolia</taxon>
        <taxon>Candidatus Geothermincolales</taxon>
        <taxon>Candidatus Geothermincolaceae</taxon>
        <taxon>Candidatus Solincola</taxon>
    </lineage>
</organism>
<dbReference type="SMART" id="SM00448">
    <property type="entry name" value="REC"/>
    <property type="match status" value="1"/>
</dbReference>
<dbReference type="InterPro" id="IPR001789">
    <property type="entry name" value="Sig_transdc_resp-reg_receiver"/>
</dbReference>
<dbReference type="PANTHER" id="PTHR43228">
    <property type="entry name" value="TWO-COMPONENT RESPONSE REGULATOR"/>
    <property type="match status" value="1"/>
</dbReference>
<name>A0A1F2WR47_9ACTN</name>
<dbReference type="PANTHER" id="PTHR43228:SF1">
    <property type="entry name" value="TWO-COMPONENT RESPONSE REGULATOR ARR22"/>
    <property type="match status" value="1"/>
</dbReference>
<dbReference type="Proteomes" id="UP000177876">
    <property type="component" value="Unassembled WGS sequence"/>
</dbReference>
<dbReference type="AlphaFoldDB" id="A0A1F2WR47"/>
<dbReference type="InterPro" id="IPR011006">
    <property type="entry name" value="CheY-like_superfamily"/>
</dbReference>
<dbReference type="PROSITE" id="PS50110">
    <property type="entry name" value="RESPONSE_REGULATORY"/>
    <property type="match status" value="1"/>
</dbReference>
<dbReference type="STRING" id="1797197.A2Y75_10960"/>
<dbReference type="InterPro" id="IPR052048">
    <property type="entry name" value="ST_Response_Regulator"/>
</dbReference>
<sequence length="121" mass="13427">MAPTVLIVDDALFMRMMIRDILSKDGFEVVGEAENGVEAVERFKEVKPDLVTMDIVMPEMDGIEAVKQIMKFDPNARILMCSAMGQQPLVVEALEAGAKDFIIKPFQPSKVIEAVEKALKD</sequence>
<protein>
    <submittedName>
        <fullName evidence="3">Two-component system response regulator</fullName>
    </submittedName>
</protein>
<dbReference type="GO" id="GO:0000160">
    <property type="term" value="P:phosphorelay signal transduction system"/>
    <property type="evidence" value="ECO:0007669"/>
    <property type="project" value="InterPro"/>
</dbReference>